<dbReference type="EMBL" id="RYZI01000173">
    <property type="protein sequence ID" value="RWA09014.1"/>
    <property type="molecule type" value="Genomic_DNA"/>
</dbReference>
<evidence type="ECO:0000256" key="6">
    <source>
        <dbReference type="SAM" id="SignalP"/>
    </source>
</evidence>
<dbReference type="AlphaFoldDB" id="A0A439D3P8"/>
<gene>
    <name evidence="7" type="ORF">EKO27_g6093</name>
</gene>
<keyword evidence="3" id="KW-0812">Transmembrane</keyword>
<protein>
    <recommendedName>
        <fullName evidence="9">Stress response RCI peptide</fullName>
    </recommendedName>
</protein>
<dbReference type="PANTHER" id="PTHR21659:SF42">
    <property type="entry name" value="UPF0057 MEMBRANE PROTEIN ZK632.10-RELATED"/>
    <property type="match status" value="1"/>
</dbReference>
<dbReference type="PROSITE" id="PS01309">
    <property type="entry name" value="UPF0057"/>
    <property type="match status" value="1"/>
</dbReference>
<sequence>MGAASAVLVILVTILFPPAGVAIVAGCGADLCINIALTILGYIPGHIHAFYLEYVYYDRHEQAREGRLAARRAPGVYSDRVQTGGQGYGTVVALNGITEWAGGDKPEAAKGAKEPWRWYTALVQGSFDFSSVSGGHIANGGDTT</sequence>
<evidence type="ECO:0000256" key="2">
    <source>
        <dbReference type="ARBA" id="ARBA00009530"/>
    </source>
</evidence>
<dbReference type="InterPro" id="IPR000612">
    <property type="entry name" value="PMP3"/>
</dbReference>
<evidence type="ECO:0000256" key="3">
    <source>
        <dbReference type="ARBA" id="ARBA00022692"/>
    </source>
</evidence>
<dbReference type="PANTHER" id="PTHR21659">
    <property type="entry name" value="HYDROPHOBIC PROTEIN RCI2 LOW TEMPERATURE AND SALT RESPONSIVE PROTEIN LTI6 -RELATED"/>
    <property type="match status" value="1"/>
</dbReference>
<keyword evidence="6" id="KW-0732">Signal</keyword>
<keyword evidence="5" id="KW-0472">Membrane</keyword>
<organism evidence="7 8">
    <name type="scientific">Xylaria grammica</name>
    <dbReference type="NCBI Taxonomy" id="363999"/>
    <lineage>
        <taxon>Eukaryota</taxon>
        <taxon>Fungi</taxon>
        <taxon>Dikarya</taxon>
        <taxon>Ascomycota</taxon>
        <taxon>Pezizomycotina</taxon>
        <taxon>Sordariomycetes</taxon>
        <taxon>Xylariomycetidae</taxon>
        <taxon>Xylariales</taxon>
        <taxon>Xylariaceae</taxon>
        <taxon>Xylaria</taxon>
    </lineage>
</organism>
<keyword evidence="4" id="KW-1133">Transmembrane helix</keyword>
<feature type="signal peptide" evidence="6">
    <location>
        <begin position="1"/>
        <end position="22"/>
    </location>
</feature>
<keyword evidence="8" id="KW-1185">Reference proteome</keyword>
<dbReference type="Proteomes" id="UP000286045">
    <property type="component" value="Unassembled WGS sequence"/>
</dbReference>
<comment type="caution">
    <text evidence="7">The sequence shown here is derived from an EMBL/GenBank/DDBJ whole genome shotgun (WGS) entry which is preliminary data.</text>
</comment>
<comment type="similarity">
    <text evidence="2">Belongs to the UPF0057 (PMP3) family.</text>
</comment>
<evidence type="ECO:0000256" key="4">
    <source>
        <dbReference type="ARBA" id="ARBA00022989"/>
    </source>
</evidence>
<evidence type="ECO:0000256" key="5">
    <source>
        <dbReference type="ARBA" id="ARBA00023136"/>
    </source>
</evidence>
<evidence type="ECO:0000313" key="8">
    <source>
        <dbReference type="Proteomes" id="UP000286045"/>
    </source>
</evidence>
<feature type="chain" id="PRO_5019320500" description="Stress response RCI peptide" evidence="6">
    <location>
        <begin position="23"/>
        <end position="144"/>
    </location>
</feature>
<evidence type="ECO:0000313" key="7">
    <source>
        <dbReference type="EMBL" id="RWA09014.1"/>
    </source>
</evidence>
<dbReference type="GO" id="GO:0016020">
    <property type="term" value="C:membrane"/>
    <property type="evidence" value="ECO:0007669"/>
    <property type="project" value="UniProtKB-SubCell"/>
</dbReference>
<comment type="subcellular location">
    <subcellularLocation>
        <location evidence="1">Membrane</location>
    </subcellularLocation>
</comment>
<evidence type="ECO:0000256" key="1">
    <source>
        <dbReference type="ARBA" id="ARBA00004370"/>
    </source>
</evidence>
<dbReference type="Pfam" id="PF01679">
    <property type="entry name" value="Pmp3"/>
    <property type="match status" value="1"/>
</dbReference>
<reference evidence="7 8" key="1">
    <citation type="submission" date="2018-12" db="EMBL/GenBank/DDBJ databases">
        <title>Draft genome sequence of Xylaria grammica IHI A82.</title>
        <authorList>
            <person name="Buettner E."/>
            <person name="Kellner H."/>
        </authorList>
    </citation>
    <scope>NUCLEOTIDE SEQUENCE [LARGE SCALE GENOMIC DNA]</scope>
    <source>
        <strain evidence="7 8">IHI A82</strain>
    </source>
</reference>
<evidence type="ECO:0008006" key="9">
    <source>
        <dbReference type="Google" id="ProtNLM"/>
    </source>
</evidence>
<proteinExistence type="inferred from homology"/>
<accession>A0A439D3P8</accession>
<name>A0A439D3P8_9PEZI</name>